<evidence type="ECO:0000259" key="1">
    <source>
        <dbReference type="PROSITE" id="PS50995"/>
    </source>
</evidence>
<dbReference type="SUPFAM" id="SSF46785">
    <property type="entry name" value="Winged helix' DNA-binding domain"/>
    <property type="match status" value="1"/>
</dbReference>
<dbReference type="Proteomes" id="UP001629246">
    <property type="component" value="Unassembled WGS sequence"/>
</dbReference>
<dbReference type="PANTHER" id="PTHR33164">
    <property type="entry name" value="TRANSCRIPTIONAL REGULATOR, MARR FAMILY"/>
    <property type="match status" value="1"/>
</dbReference>
<reference evidence="2 3" key="1">
    <citation type="journal article" date="2024" name="Chem. Sci.">
        <title>Discovery of megapolipeptins by genome mining of a Burkholderiales bacteria collection.</title>
        <authorList>
            <person name="Paulo B.S."/>
            <person name="Recchia M.J.J."/>
            <person name="Lee S."/>
            <person name="Fergusson C.H."/>
            <person name="Romanowski S.B."/>
            <person name="Hernandez A."/>
            <person name="Krull N."/>
            <person name="Liu D.Y."/>
            <person name="Cavanagh H."/>
            <person name="Bos A."/>
            <person name="Gray C.A."/>
            <person name="Murphy B.T."/>
            <person name="Linington R.G."/>
            <person name="Eustaquio A.S."/>
        </authorList>
    </citation>
    <scope>NUCLEOTIDE SEQUENCE [LARGE SCALE GENOMIC DNA]</scope>
    <source>
        <strain evidence="2 3">RL21-008-BIB-A</strain>
    </source>
</reference>
<dbReference type="InterPro" id="IPR036390">
    <property type="entry name" value="WH_DNA-bd_sf"/>
</dbReference>
<evidence type="ECO:0000313" key="2">
    <source>
        <dbReference type="EMBL" id="MFL9923540.1"/>
    </source>
</evidence>
<feature type="domain" description="HTH marR-type" evidence="1">
    <location>
        <begin position="10"/>
        <end position="143"/>
    </location>
</feature>
<protein>
    <submittedName>
        <fullName evidence="2">MarR family transcriptional regulator</fullName>
    </submittedName>
</protein>
<proteinExistence type="predicted"/>
<dbReference type="PROSITE" id="PS50995">
    <property type="entry name" value="HTH_MARR_2"/>
    <property type="match status" value="1"/>
</dbReference>
<dbReference type="Gene3D" id="1.10.10.10">
    <property type="entry name" value="Winged helix-like DNA-binding domain superfamily/Winged helix DNA-binding domain"/>
    <property type="match status" value="1"/>
</dbReference>
<gene>
    <name evidence="2" type="ORF">PQR62_04645</name>
</gene>
<dbReference type="Pfam" id="PF12802">
    <property type="entry name" value="MarR_2"/>
    <property type="match status" value="1"/>
</dbReference>
<dbReference type="InterPro" id="IPR036388">
    <property type="entry name" value="WH-like_DNA-bd_sf"/>
</dbReference>
<organism evidence="2 3">
    <name type="scientific">Herbaspirillum lusitanum</name>
    <dbReference type="NCBI Taxonomy" id="213312"/>
    <lineage>
        <taxon>Bacteria</taxon>
        <taxon>Pseudomonadati</taxon>
        <taxon>Pseudomonadota</taxon>
        <taxon>Betaproteobacteria</taxon>
        <taxon>Burkholderiales</taxon>
        <taxon>Oxalobacteraceae</taxon>
        <taxon>Herbaspirillum</taxon>
    </lineage>
</organism>
<evidence type="ECO:0000313" key="3">
    <source>
        <dbReference type="Proteomes" id="UP001629246"/>
    </source>
</evidence>
<dbReference type="EMBL" id="JAQQFM010000002">
    <property type="protein sequence ID" value="MFL9923540.1"/>
    <property type="molecule type" value="Genomic_DNA"/>
</dbReference>
<accession>A0ABW9A6Q0</accession>
<dbReference type="SMART" id="SM00347">
    <property type="entry name" value="HTH_MARR"/>
    <property type="match status" value="1"/>
</dbReference>
<comment type="caution">
    <text evidence="2">The sequence shown here is derived from an EMBL/GenBank/DDBJ whole genome shotgun (WGS) entry which is preliminary data.</text>
</comment>
<name>A0ABW9A6Q0_9BURK</name>
<dbReference type="InterPro" id="IPR039422">
    <property type="entry name" value="MarR/SlyA-like"/>
</dbReference>
<dbReference type="InterPro" id="IPR000835">
    <property type="entry name" value="HTH_MarR-typ"/>
</dbReference>
<sequence>MKDIPTSLLQKKDFEALSEFRYQLRRFLRFSEDAAQSEGLTPLQYLLMLHIKGFPGREWASISELAERLQAQHHGVVALVTRCVKAGLVTRTPDDKDKRQVQVRVTELGEQYLQRLAEMHRNELHSLAGVFQVSHISAFNDRD</sequence>
<dbReference type="RefSeq" id="WP_408155289.1">
    <property type="nucleotide sequence ID" value="NZ_JAQQFM010000002.1"/>
</dbReference>
<dbReference type="PANTHER" id="PTHR33164:SF43">
    <property type="entry name" value="HTH-TYPE TRANSCRIPTIONAL REPRESSOR YETL"/>
    <property type="match status" value="1"/>
</dbReference>
<keyword evidence="3" id="KW-1185">Reference proteome</keyword>